<dbReference type="Pfam" id="PF16884">
    <property type="entry name" value="ADH_N_2"/>
    <property type="match status" value="1"/>
</dbReference>
<evidence type="ECO:0000259" key="2">
    <source>
        <dbReference type="SMART" id="SM00829"/>
    </source>
</evidence>
<dbReference type="InterPro" id="IPR011032">
    <property type="entry name" value="GroES-like_sf"/>
</dbReference>
<evidence type="ECO:0000313" key="3">
    <source>
        <dbReference type="EMBL" id="TWX64318.1"/>
    </source>
</evidence>
<name>A0A5C6Q6B1_9GAMM</name>
<feature type="domain" description="Enoyl reductase (ER)" evidence="2">
    <location>
        <begin position="20"/>
        <end position="342"/>
    </location>
</feature>
<dbReference type="Proteomes" id="UP000321822">
    <property type="component" value="Unassembled WGS sequence"/>
</dbReference>
<reference evidence="3 4" key="1">
    <citation type="submission" date="2019-07" db="EMBL/GenBank/DDBJ databases">
        <title>Genomes of sea-ice associated Colwellia species.</title>
        <authorList>
            <person name="Bowman J.P."/>
        </authorList>
    </citation>
    <scope>NUCLEOTIDE SEQUENCE [LARGE SCALE GENOMIC DNA]</scope>
    <source>
        <strain evidence="3 4">ACAM 459</strain>
    </source>
</reference>
<organism evidence="3 4">
    <name type="scientific">Colwellia demingiae</name>
    <dbReference type="NCBI Taxonomy" id="89401"/>
    <lineage>
        <taxon>Bacteria</taxon>
        <taxon>Pseudomonadati</taxon>
        <taxon>Pseudomonadota</taxon>
        <taxon>Gammaproteobacteria</taxon>
        <taxon>Alteromonadales</taxon>
        <taxon>Colwelliaceae</taxon>
        <taxon>Colwellia</taxon>
    </lineage>
</organism>
<gene>
    <name evidence="3" type="ORF">ESZ36_20300</name>
</gene>
<dbReference type="Gene3D" id="3.90.180.10">
    <property type="entry name" value="Medium-chain alcohol dehydrogenases, catalytic domain"/>
    <property type="match status" value="1"/>
</dbReference>
<dbReference type="PANTHER" id="PTHR43205:SF7">
    <property type="entry name" value="PROSTAGLANDIN REDUCTASE 1"/>
    <property type="match status" value="1"/>
</dbReference>
<protein>
    <submittedName>
        <fullName evidence="3">NADP-dependent oxidoreductase</fullName>
    </submittedName>
</protein>
<dbReference type="InterPro" id="IPR013149">
    <property type="entry name" value="ADH-like_C"/>
</dbReference>
<dbReference type="Gene3D" id="3.40.50.720">
    <property type="entry name" value="NAD(P)-binding Rossmann-like Domain"/>
    <property type="match status" value="1"/>
</dbReference>
<dbReference type="SMART" id="SM00829">
    <property type="entry name" value="PKS_ER"/>
    <property type="match status" value="1"/>
</dbReference>
<keyword evidence="1" id="KW-0560">Oxidoreductase</keyword>
<dbReference type="EMBL" id="VOLT01000014">
    <property type="protein sequence ID" value="TWX64318.1"/>
    <property type="molecule type" value="Genomic_DNA"/>
</dbReference>
<dbReference type="InterPro" id="IPR036291">
    <property type="entry name" value="NAD(P)-bd_dom_sf"/>
</dbReference>
<comment type="caution">
    <text evidence="3">The sequence shown here is derived from an EMBL/GenBank/DDBJ whole genome shotgun (WGS) entry which is preliminary data.</text>
</comment>
<keyword evidence="4" id="KW-1185">Reference proteome</keyword>
<dbReference type="CDD" id="cd05288">
    <property type="entry name" value="PGDH"/>
    <property type="match status" value="1"/>
</dbReference>
<dbReference type="InterPro" id="IPR041694">
    <property type="entry name" value="ADH_N_2"/>
</dbReference>
<dbReference type="OrthoDB" id="9805663at2"/>
<evidence type="ECO:0000313" key="4">
    <source>
        <dbReference type="Proteomes" id="UP000321822"/>
    </source>
</evidence>
<proteinExistence type="predicted"/>
<dbReference type="SUPFAM" id="SSF51735">
    <property type="entry name" value="NAD(P)-binding Rossmann-fold domains"/>
    <property type="match status" value="1"/>
</dbReference>
<dbReference type="InterPro" id="IPR020843">
    <property type="entry name" value="ER"/>
</dbReference>
<dbReference type="PANTHER" id="PTHR43205">
    <property type="entry name" value="PROSTAGLANDIN REDUCTASE"/>
    <property type="match status" value="1"/>
</dbReference>
<dbReference type="SUPFAM" id="SSF50129">
    <property type="entry name" value="GroES-like"/>
    <property type="match status" value="1"/>
</dbReference>
<sequence length="345" mass="38035">MPINQKSWIINHYAKDELKGTELELVDRPVPDLAKNQVLIKTLMLSLDPSNRLWLSEEEDYLPQLQIGDVMRGLVIGRVEQSRHSRFKVGDHLHSLQSWQQYAVVDGKSLTPENGTIHFTPHPDIPLDAYVSALGLTGWTAYIGLKHIGQVQAKDNILVSGAAGATGLMACQIGKAINAKVVGIAGGSEKCHSLETIFNLDGTIDYKNCDNLSQAMACAFPEGIDIFFDNVGGAMLDAALENMAIGGRIVVSGSISQYQQLGDKTRLYGVQNTHMLVTKRLKMQGYLILDYLNEIEQILPEMERWLLEGKIQYRNTEVIGIENAQQAMSQLFSGGNIGKLVIKVS</sequence>
<evidence type="ECO:0000256" key="1">
    <source>
        <dbReference type="ARBA" id="ARBA00023002"/>
    </source>
</evidence>
<dbReference type="AlphaFoldDB" id="A0A5C6Q6B1"/>
<dbReference type="InterPro" id="IPR045010">
    <property type="entry name" value="MDR_fam"/>
</dbReference>
<dbReference type="GO" id="GO:0016628">
    <property type="term" value="F:oxidoreductase activity, acting on the CH-CH group of donors, NAD or NADP as acceptor"/>
    <property type="evidence" value="ECO:0007669"/>
    <property type="project" value="InterPro"/>
</dbReference>
<dbReference type="RefSeq" id="WP_146791257.1">
    <property type="nucleotide sequence ID" value="NZ_VOLT01000014.1"/>
</dbReference>
<dbReference type="Pfam" id="PF00107">
    <property type="entry name" value="ADH_zinc_N"/>
    <property type="match status" value="1"/>
</dbReference>
<accession>A0A5C6Q6B1</accession>
<dbReference type="FunFam" id="3.40.50.720:FF:000121">
    <property type="entry name" value="Prostaglandin reductase 2"/>
    <property type="match status" value="1"/>
</dbReference>